<dbReference type="GO" id="GO:0030170">
    <property type="term" value="F:pyridoxal phosphate binding"/>
    <property type="evidence" value="ECO:0007669"/>
    <property type="project" value="InterPro"/>
</dbReference>
<evidence type="ECO:0000256" key="2">
    <source>
        <dbReference type="ARBA" id="ARBA00007441"/>
    </source>
</evidence>
<dbReference type="PANTHER" id="PTHR42790">
    <property type="entry name" value="AMINOTRANSFERASE"/>
    <property type="match status" value="1"/>
</dbReference>
<dbReference type="AlphaFoldDB" id="A0A1E4SU70"/>
<dbReference type="GO" id="GO:0009074">
    <property type="term" value="P:aromatic amino acid family catabolic process"/>
    <property type="evidence" value="ECO:0007669"/>
    <property type="project" value="TreeGrafter"/>
</dbReference>
<dbReference type="GO" id="GO:0047536">
    <property type="term" value="F:2-aminoadipate transaminase activity"/>
    <property type="evidence" value="ECO:0007669"/>
    <property type="project" value="TreeGrafter"/>
</dbReference>
<comment type="similarity">
    <text evidence="2">Belongs to the class-I pyridoxal-phosphate-dependent aminotransferase family.</text>
</comment>
<dbReference type="OrthoDB" id="691673at2759"/>
<protein>
    <recommendedName>
        <fullName evidence="6">Aminotransferase class I/classII large domain-containing protein</fullName>
    </recommendedName>
</protein>
<dbReference type="Pfam" id="PF00155">
    <property type="entry name" value="Aminotran_1_2"/>
    <property type="match status" value="1"/>
</dbReference>
<dbReference type="InterPro" id="IPR004839">
    <property type="entry name" value="Aminotransferase_I/II_large"/>
</dbReference>
<dbReference type="PANTHER" id="PTHR42790:SF2">
    <property type="entry name" value="AROMATIC AMINO ACID AMINOTRANSFERASE 2"/>
    <property type="match status" value="1"/>
</dbReference>
<reference evidence="8" key="1">
    <citation type="submission" date="2016-04" db="EMBL/GenBank/DDBJ databases">
        <title>Comparative genomics of biotechnologically important yeasts.</title>
        <authorList>
            <consortium name="DOE Joint Genome Institute"/>
            <person name="Riley R."/>
            <person name="Haridas S."/>
            <person name="Wolfe K.H."/>
            <person name="Lopes M.R."/>
            <person name="Hittinger C.T."/>
            <person name="Goker M."/>
            <person name="Salamov A."/>
            <person name="Wisecaver J."/>
            <person name="Long T.M."/>
            <person name="Aerts A.L."/>
            <person name="Barry K."/>
            <person name="Choi C."/>
            <person name="Clum A."/>
            <person name="Coughlan A.Y."/>
            <person name="Deshpande S."/>
            <person name="Douglass A.P."/>
            <person name="Hanson S.J."/>
            <person name="Klenk H.-P."/>
            <person name="Labutti K."/>
            <person name="Lapidus A."/>
            <person name="Lindquist E."/>
            <person name="Lipzen A."/>
            <person name="Meier-Kolthoff J.P."/>
            <person name="Ohm R.A."/>
            <person name="Otillar R.P."/>
            <person name="Pangilinan J."/>
            <person name="Peng Y."/>
            <person name="Rokas A."/>
            <person name="Rosa C.A."/>
            <person name="Scheuner C."/>
            <person name="Sibirny A.A."/>
            <person name="Slot J.C."/>
            <person name="Stielow J.B."/>
            <person name="Sun H."/>
            <person name="Kurtzman C.P."/>
            <person name="Blackwell M."/>
            <person name="Grigoriev I.V."/>
            <person name="Jeffries T.W."/>
        </authorList>
    </citation>
    <scope>NUCLEOTIDE SEQUENCE [LARGE SCALE GENOMIC DNA]</scope>
    <source>
        <strain evidence="8">NRRL YB-2248</strain>
    </source>
</reference>
<organism evidence="7 8">
    <name type="scientific">[Candida] arabinofermentans NRRL YB-2248</name>
    <dbReference type="NCBI Taxonomy" id="983967"/>
    <lineage>
        <taxon>Eukaryota</taxon>
        <taxon>Fungi</taxon>
        <taxon>Dikarya</taxon>
        <taxon>Ascomycota</taxon>
        <taxon>Saccharomycotina</taxon>
        <taxon>Pichiomycetes</taxon>
        <taxon>Pichiales</taxon>
        <taxon>Pichiaceae</taxon>
        <taxon>Ogataea</taxon>
        <taxon>Ogataea/Candida clade</taxon>
    </lineage>
</organism>
<dbReference type="EMBL" id="KV453868">
    <property type="protein sequence ID" value="ODV83063.1"/>
    <property type="molecule type" value="Genomic_DNA"/>
</dbReference>
<keyword evidence="3" id="KW-0032">Aminotransferase</keyword>
<keyword evidence="5" id="KW-0663">Pyridoxal phosphate</keyword>
<dbReference type="Gene3D" id="3.40.640.10">
    <property type="entry name" value="Type I PLP-dependent aspartate aminotransferase-like (Major domain)"/>
    <property type="match status" value="1"/>
</dbReference>
<dbReference type="InterPro" id="IPR050859">
    <property type="entry name" value="Class-I_PLP-dep_aminotransf"/>
</dbReference>
<dbReference type="InterPro" id="IPR015424">
    <property type="entry name" value="PyrdxlP-dep_Trfase"/>
</dbReference>
<evidence type="ECO:0000256" key="1">
    <source>
        <dbReference type="ARBA" id="ARBA00001933"/>
    </source>
</evidence>
<comment type="cofactor">
    <cofactor evidence="1">
        <name>pyridoxal 5'-phosphate</name>
        <dbReference type="ChEBI" id="CHEBI:597326"/>
    </cofactor>
</comment>
<accession>A0A1E4SU70</accession>
<gene>
    <name evidence="7" type="ORF">CANARDRAFT_177976</name>
</gene>
<dbReference type="STRING" id="983967.A0A1E4SU70"/>
<feature type="domain" description="Aminotransferase class I/classII large" evidence="6">
    <location>
        <begin position="91"/>
        <end position="413"/>
    </location>
</feature>
<dbReference type="GO" id="GO:0019878">
    <property type="term" value="P:lysine biosynthetic process via aminoadipic acid"/>
    <property type="evidence" value="ECO:0007669"/>
    <property type="project" value="TreeGrafter"/>
</dbReference>
<name>A0A1E4SU70_9ASCO</name>
<dbReference type="CDD" id="cd00609">
    <property type="entry name" value="AAT_like"/>
    <property type="match status" value="1"/>
</dbReference>
<dbReference type="GO" id="GO:0006571">
    <property type="term" value="P:tyrosine biosynthetic process"/>
    <property type="evidence" value="ECO:0007669"/>
    <property type="project" value="TreeGrafter"/>
</dbReference>
<keyword evidence="8" id="KW-1185">Reference proteome</keyword>
<dbReference type="SUPFAM" id="SSF53383">
    <property type="entry name" value="PLP-dependent transferases"/>
    <property type="match status" value="1"/>
</dbReference>
<evidence type="ECO:0000256" key="4">
    <source>
        <dbReference type="ARBA" id="ARBA00022679"/>
    </source>
</evidence>
<evidence type="ECO:0000256" key="3">
    <source>
        <dbReference type="ARBA" id="ARBA00022576"/>
    </source>
</evidence>
<dbReference type="Proteomes" id="UP000094801">
    <property type="component" value="Unassembled WGS sequence"/>
</dbReference>
<evidence type="ECO:0000313" key="8">
    <source>
        <dbReference type="Proteomes" id="UP000094801"/>
    </source>
</evidence>
<proteinExistence type="inferred from homology"/>
<sequence length="482" mass="54966">MSDYKHQQLLSEHAKSRKLKHFWSQVTLPDGMTPHPEPIQLVGGIPNHEFFPVNKIDIHLSNKPFREKEDVLSSTTFSIPQVSDSPNDEIDIKNGLQYSEVNGLKPLLEFTKEFTKKVHTPGYQAWETTLTCGGANGIDKAFDAFLNPGDTVLIEEFTFTPMIGSINNLKATPIPIKLSFSSESKSLSYVDELRTMLEEWETRYPNLRRPKCLYTIPSGHNPIGLAQSWEHKCEIYKLAQEFNFIIIEDDPYVYLSFQPIEEKPKFDLTIDEFINTLSKSFLRIDVDGRVIRVETFSKVFAPGLRLGFLIGHQTVINIINNYSMISTRSPNGLSQMFVNNTILKLGGLNGWLSWVLKVRNEYLKRKNYFITNLMDTKAYKDGLISILDPNCGMFVCILINFKPDQDVESLMEEFKLKCLIHGIGVVFGGNMSVDFEFSKDRSNFVRTAICYTENLQILKEAGERLSNAVVDLFKSIELVTVL</sequence>
<evidence type="ECO:0000313" key="7">
    <source>
        <dbReference type="EMBL" id="ODV83063.1"/>
    </source>
</evidence>
<dbReference type="GO" id="GO:0008793">
    <property type="term" value="F:aromatic-amino-acid transaminase activity"/>
    <property type="evidence" value="ECO:0007669"/>
    <property type="project" value="TreeGrafter"/>
</dbReference>
<evidence type="ECO:0000256" key="5">
    <source>
        <dbReference type="ARBA" id="ARBA00022898"/>
    </source>
</evidence>
<evidence type="ECO:0000259" key="6">
    <source>
        <dbReference type="Pfam" id="PF00155"/>
    </source>
</evidence>
<keyword evidence="4" id="KW-0808">Transferase</keyword>
<dbReference type="InterPro" id="IPR015421">
    <property type="entry name" value="PyrdxlP-dep_Trfase_major"/>
</dbReference>